<evidence type="ECO:0000256" key="3">
    <source>
        <dbReference type="ARBA" id="ARBA00023706"/>
    </source>
</evidence>
<name>A0A0L7RHJ1_9HYME</name>
<dbReference type="AlphaFoldDB" id="A0A0L7RHJ1"/>
<dbReference type="GO" id="GO:0005829">
    <property type="term" value="C:cytosol"/>
    <property type="evidence" value="ECO:0007669"/>
    <property type="project" value="TreeGrafter"/>
</dbReference>
<dbReference type="PANTHER" id="PTHR46403:SF1">
    <property type="entry name" value="TP53-REGULATED INHIBITOR OF APOPTOSIS 1"/>
    <property type="match status" value="1"/>
</dbReference>
<comment type="catalytic activity">
    <reaction evidence="3">
        <text>a 1,2-diacyl-sn-glycero-3-phosphate(in) = a 1,2-diacyl-sn-glycero-3-phosphate(out)</text>
        <dbReference type="Rhea" id="RHEA:36435"/>
        <dbReference type="ChEBI" id="CHEBI:58608"/>
    </reaction>
</comment>
<dbReference type="Pfam" id="PF05254">
    <property type="entry name" value="UPF0203"/>
    <property type="match status" value="1"/>
</dbReference>
<evidence type="ECO:0000313" key="4">
    <source>
        <dbReference type="EMBL" id="KOC70201.1"/>
    </source>
</evidence>
<dbReference type="GO" id="GO:1990050">
    <property type="term" value="F:phosphatidic acid transfer activity"/>
    <property type="evidence" value="ECO:0007669"/>
    <property type="project" value="TreeGrafter"/>
</dbReference>
<evidence type="ECO:0000256" key="2">
    <source>
        <dbReference type="ARBA" id="ARBA00023157"/>
    </source>
</evidence>
<dbReference type="GO" id="GO:0005758">
    <property type="term" value="C:mitochondrial intermembrane space"/>
    <property type="evidence" value="ECO:0007669"/>
    <property type="project" value="TreeGrafter"/>
</dbReference>
<proteinExistence type="inferred from homology"/>
<dbReference type="OrthoDB" id="19091at2759"/>
<dbReference type="GO" id="GO:0045332">
    <property type="term" value="P:phospholipid translocation"/>
    <property type="evidence" value="ECO:0007669"/>
    <property type="project" value="TreeGrafter"/>
</dbReference>
<dbReference type="EMBL" id="KQ414592">
    <property type="protein sequence ID" value="KOC70201.1"/>
    <property type="molecule type" value="Genomic_DNA"/>
</dbReference>
<dbReference type="PROSITE" id="PS51808">
    <property type="entry name" value="CHCH"/>
    <property type="match status" value="1"/>
</dbReference>
<reference evidence="4 5" key="1">
    <citation type="submission" date="2015-07" db="EMBL/GenBank/DDBJ databases">
        <title>The genome of Habropoda laboriosa.</title>
        <authorList>
            <person name="Pan H."/>
            <person name="Kapheim K."/>
        </authorList>
    </citation>
    <scope>NUCLEOTIDE SEQUENCE [LARGE SCALE GENOMIC DNA]</scope>
    <source>
        <strain evidence="4">0110345459</strain>
    </source>
</reference>
<protein>
    <submittedName>
        <fullName evidence="4">TP53-regulated inhibitor of apoptosis 1</fullName>
    </submittedName>
</protein>
<evidence type="ECO:0000313" key="5">
    <source>
        <dbReference type="Proteomes" id="UP000053825"/>
    </source>
</evidence>
<dbReference type="STRING" id="597456.A0A0L7RHJ1"/>
<dbReference type="Proteomes" id="UP000053825">
    <property type="component" value="Unassembled WGS sequence"/>
</dbReference>
<evidence type="ECO:0000256" key="1">
    <source>
        <dbReference type="ARBA" id="ARBA00006196"/>
    </source>
</evidence>
<dbReference type="GO" id="GO:0005634">
    <property type="term" value="C:nucleus"/>
    <property type="evidence" value="ECO:0007669"/>
    <property type="project" value="TreeGrafter"/>
</dbReference>
<keyword evidence="2" id="KW-1015">Disulfide bond</keyword>
<keyword evidence="5" id="KW-1185">Reference proteome</keyword>
<dbReference type="PANTHER" id="PTHR46403">
    <property type="entry name" value="TP53-REGULATED INHIBITOR OF APOPTOSIS 1"/>
    <property type="match status" value="1"/>
</dbReference>
<sequence length="73" mass="8573">MEACKELKEKYDRCFNDWFSEKFLRGIYDDAECAPLLKVYTKCVEEAMKAQNINVDEVNVAHFGTEQEKKTET</sequence>
<comment type="similarity">
    <text evidence="1">Belongs to the TRIAP1/MDM35 family.</text>
</comment>
<gene>
    <name evidence="4" type="ORF">WH47_08547</name>
</gene>
<dbReference type="InterPro" id="IPR007918">
    <property type="entry name" value="MDM35_apoptosis"/>
</dbReference>
<organism evidence="4 5">
    <name type="scientific">Habropoda laboriosa</name>
    <dbReference type="NCBI Taxonomy" id="597456"/>
    <lineage>
        <taxon>Eukaryota</taxon>
        <taxon>Metazoa</taxon>
        <taxon>Ecdysozoa</taxon>
        <taxon>Arthropoda</taxon>
        <taxon>Hexapoda</taxon>
        <taxon>Insecta</taxon>
        <taxon>Pterygota</taxon>
        <taxon>Neoptera</taxon>
        <taxon>Endopterygota</taxon>
        <taxon>Hymenoptera</taxon>
        <taxon>Apocrita</taxon>
        <taxon>Aculeata</taxon>
        <taxon>Apoidea</taxon>
        <taxon>Anthophila</taxon>
        <taxon>Apidae</taxon>
        <taxon>Habropoda</taxon>
    </lineage>
</organism>
<accession>A0A0L7RHJ1</accession>